<reference evidence="1 2" key="1">
    <citation type="submission" date="2019-07" db="EMBL/GenBank/DDBJ databases">
        <title>Rapid identification of Enteric Bacteria from Whole Genome Sequences (WGS) using Average Nucleotide Identity (ANI).</title>
        <authorList>
            <person name="Lane C."/>
        </authorList>
    </citation>
    <scope>NUCLEOTIDE SEQUENCE [LARGE SCALE GENOMIC DNA]</scope>
    <source>
        <strain evidence="1 2">2016D-0084</strain>
    </source>
</reference>
<name>A0A5C7DUY0_9BACT</name>
<gene>
    <name evidence="1" type="ORF">FPD38_06800</name>
</gene>
<proteinExistence type="predicted"/>
<dbReference type="EMBL" id="VOWJ01000031">
    <property type="protein sequence ID" value="TXE86351.1"/>
    <property type="molecule type" value="Genomic_DNA"/>
</dbReference>
<evidence type="ECO:0000313" key="1">
    <source>
        <dbReference type="EMBL" id="TXE86351.1"/>
    </source>
</evidence>
<sequence>MTEIKDKYEQALEIKKEELIACQNQKNLKSCLSCSLVFECSLRKEYVEAVYKSMSKGKEGGFDF</sequence>
<comment type="caution">
    <text evidence="1">The sequence shown here is derived from an EMBL/GenBank/DDBJ whole genome shotgun (WGS) entry which is preliminary data.</text>
</comment>
<dbReference type="Proteomes" id="UP000321629">
    <property type="component" value="Unassembled WGS sequence"/>
</dbReference>
<protein>
    <submittedName>
        <fullName evidence="1">Uncharacterized protein</fullName>
    </submittedName>
</protein>
<organism evidence="1 2">
    <name type="scientific">Campylobacter volucris</name>
    <dbReference type="NCBI Taxonomy" id="1031542"/>
    <lineage>
        <taxon>Bacteria</taxon>
        <taxon>Pseudomonadati</taxon>
        <taxon>Campylobacterota</taxon>
        <taxon>Epsilonproteobacteria</taxon>
        <taxon>Campylobacterales</taxon>
        <taxon>Campylobacteraceae</taxon>
        <taxon>Campylobacter</taxon>
    </lineage>
</organism>
<evidence type="ECO:0000313" key="2">
    <source>
        <dbReference type="Proteomes" id="UP000321629"/>
    </source>
</evidence>
<dbReference type="AlphaFoldDB" id="A0A5C7DUY0"/>
<accession>A0A5C7DUY0</accession>
<dbReference type="RefSeq" id="WP_147555970.1">
    <property type="nucleotide sequence ID" value="NZ_VOWJ01000031.1"/>
</dbReference>